<feature type="region of interest" description="Disordered" evidence="1">
    <location>
        <begin position="397"/>
        <end position="423"/>
    </location>
</feature>
<feature type="compositionally biased region" description="Basic and acidic residues" evidence="1">
    <location>
        <begin position="333"/>
        <end position="343"/>
    </location>
</feature>
<evidence type="ECO:0000313" key="2">
    <source>
        <dbReference type="EMBL" id="CAD7280888.1"/>
    </source>
</evidence>
<reference evidence="2" key="1">
    <citation type="submission" date="2020-11" db="EMBL/GenBank/DDBJ databases">
        <authorList>
            <person name="Tran Van P."/>
        </authorList>
    </citation>
    <scope>NUCLEOTIDE SEQUENCE</scope>
</reference>
<name>A0A7R9BUN1_9CRUS</name>
<feature type="compositionally biased region" description="Basic residues" evidence="1">
    <location>
        <begin position="132"/>
        <end position="149"/>
    </location>
</feature>
<feature type="compositionally biased region" description="Polar residues" evidence="1">
    <location>
        <begin position="352"/>
        <end position="362"/>
    </location>
</feature>
<keyword evidence="3" id="KW-1185">Reference proteome</keyword>
<gene>
    <name evidence="2" type="ORF">NMOB1V02_LOCUS8545</name>
</gene>
<feature type="region of interest" description="Disordered" evidence="1">
    <location>
        <begin position="1"/>
        <end position="74"/>
    </location>
</feature>
<evidence type="ECO:0000256" key="1">
    <source>
        <dbReference type="SAM" id="MobiDB-lite"/>
    </source>
</evidence>
<feature type="compositionally biased region" description="Gly residues" evidence="1">
    <location>
        <begin position="36"/>
        <end position="52"/>
    </location>
</feature>
<protein>
    <submittedName>
        <fullName evidence="2">Uncharacterized protein</fullName>
    </submittedName>
</protein>
<feature type="compositionally biased region" description="Low complexity" evidence="1">
    <location>
        <begin position="57"/>
        <end position="70"/>
    </location>
</feature>
<evidence type="ECO:0000313" key="3">
    <source>
        <dbReference type="Proteomes" id="UP000678499"/>
    </source>
</evidence>
<dbReference type="EMBL" id="CAJPEX010002465">
    <property type="protein sequence ID" value="CAG0921040.1"/>
    <property type="molecule type" value="Genomic_DNA"/>
</dbReference>
<dbReference type="Proteomes" id="UP000678499">
    <property type="component" value="Unassembled WGS sequence"/>
</dbReference>
<organism evidence="2">
    <name type="scientific">Notodromas monacha</name>
    <dbReference type="NCBI Taxonomy" id="399045"/>
    <lineage>
        <taxon>Eukaryota</taxon>
        <taxon>Metazoa</taxon>
        <taxon>Ecdysozoa</taxon>
        <taxon>Arthropoda</taxon>
        <taxon>Crustacea</taxon>
        <taxon>Oligostraca</taxon>
        <taxon>Ostracoda</taxon>
        <taxon>Podocopa</taxon>
        <taxon>Podocopida</taxon>
        <taxon>Cypridocopina</taxon>
        <taxon>Cypridoidea</taxon>
        <taxon>Cyprididae</taxon>
        <taxon>Notodromas</taxon>
    </lineage>
</organism>
<accession>A0A7R9BUN1</accession>
<feature type="region of interest" description="Disordered" evidence="1">
    <location>
        <begin position="127"/>
        <end position="149"/>
    </location>
</feature>
<feature type="region of interest" description="Disordered" evidence="1">
    <location>
        <begin position="247"/>
        <end position="287"/>
    </location>
</feature>
<proteinExistence type="predicted"/>
<dbReference type="EMBL" id="OA884502">
    <property type="protein sequence ID" value="CAD7280888.1"/>
    <property type="molecule type" value="Genomic_DNA"/>
</dbReference>
<sequence>MKSRERDDEEDVDVGMQRGLGLNLMYQQPPFEDGDGGGGGGDAGGGGGGAGADRGRFSSGGSTDSSCSGRLPDQGLTVLHPGYEQESIPMDRPQTEIQTHYVQLSSNTPVAVDYHQTQQHEPTCLHSPVHNHNQHPHHHHNNHQHHQHHLHLQLPQHPEDDCTVDTKPDYSMLLQDEHQQLQHHQEHEPVDAKRVKREQARNYVKQKRLEIQQNDPEKYERLKEKNRMRRREKLKEIREDPERYEEMKRKQRERVKEQRERIKQNPEAYEEMKRKQREREKARRREIMSNPAAAAAWRERHRIMARERRLKRKLYFHVNDMVRQQSSGMSPEIKFDPDRPLKQEEEEESRTSDQTPGGSSAITPQQALSALIETSEPIQEHINKYFAELKRDRKDVGFANEKRGGRRKRTDSTGVNMDGHWMRPGKVLGLKMEVDWGPMGGSNSDSQGSSDDFGSRAAMLMTTSAGHEAESGAVQHNNTELLFSAMSPPVSPGMNHLGATSSSLMNIGSR</sequence>
<dbReference type="AlphaFoldDB" id="A0A7R9BUN1"/>
<feature type="region of interest" description="Disordered" evidence="1">
    <location>
        <begin position="326"/>
        <end position="362"/>
    </location>
</feature>